<dbReference type="Gene3D" id="3.40.190.150">
    <property type="entry name" value="Bordetella uptake gene, domain 1"/>
    <property type="match status" value="1"/>
</dbReference>
<keyword evidence="4" id="KW-1185">Reference proteome</keyword>
<name>A0ABS9W787_9PROT</name>
<reference evidence="3 4" key="1">
    <citation type="submission" date="2022-03" db="EMBL/GenBank/DDBJ databases">
        <title>Complete genome analysis of Roseomonas KG 17.1 : a prolific producer of plant growth promoters.</title>
        <authorList>
            <person name="Saadouli I."/>
            <person name="Najjari A."/>
            <person name="Mosbah A."/>
            <person name="Ouzari H.I."/>
        </authorList>
    </citation>
    <scope>NUCLEOTIDE SEQUENCE [LARGE SCALE GENOMIC DNA]</scope>
    <source>
        <strain evidence="3 4">KG17-1</strain>
    </source>
</reference>
<comment type="caution">
    <text evidence="3">The sequence shown here is derived from an EMBL/GenBank/DDBJ whole genome shotgun (WGS) entry which is preliminary data.</text>
</comment>
<evidence type="ECO:0000313" key="3">
    <source>
        <dbReference type="EMBL" id="MCI0755166.1"/>
    </source>
</evidence>
<dbReference type="EMBL" id="JALBUU010000028">
    <property type="protein sequence ID" value="MCI0755166.1"/>
    <property type="molecule type" value="Genomic_DNA"/>
</dbReference>
<keyword evidence="2" id="KW-0732">Signal</keyword>
<dbReference type="SUPFAM" id="SSF53850">
    <property type="entry name" value="Periplasmic binding protein-like II"/>
    <property type="match status" value="1"/>
</dbReference>
<dbReference type="InterPro" id="IPR042100">
    <property type="entry name" value="Bug_dom1"/>
</dbReference>
<evidence type="ECO:0000313" key="4">
    <source>
        <dbReference type="Proteomes" id="UP001201985"/>
    </source>
</evidence>
<dbReference type="PIRSF" id="PIRSF017082">
    <property type="entry name" value="YflP"/>
    <property type="match status" value="1"/>
</dbReference>
<feature type="signal peptide" evidence="2">
    <location>
        <begin position="1"/>
        <end position="24"/>
    </location>
</feature>
<gene>
    <name evidence="3" type="ORF">MON41_15715</name>
</gene>
<dbReference type="PANTHER" id="PTHR42928:SF5">
    <property type="entry name" value="BLR1237 PROTEIN"/>
    <property type="match status" value="1"/>
</dbReference>
<dbReference type="RefSeq" id="WP_120008691.1">
    <property type="nucleotide sequence ID" value="NZ_JALBUU010000028.1"/>
</dbReference>
<protein>
    <submittedName>
        <fullName evidence="3">Twin-arginine translocation pathway signal protein</fullName>
    </submittedName>
</protein>
<dbReference type="PANTHER" id="PTHR42928">
    <property type="entry name" value="TRICARBOXYLATE-BINDING PROTEIN"/>
    <property type="match status" value="1"/>
</dbReference>
<dbReference type="InterPro" id="IPR005064">
    <property type="entry name" value="BUG"/>
</dbReference>
<dbReference type="Pfam" id="PF03401">
    <property type="entry name" value="TctC"/>
    <property type="match status" value="1"/>
</dbReference>
<dbReference type="Gene3D" id="3.40.190.10">
    <property type="entry name" value="Periplasmic binding protein-like II"/>
    <property type="match status" value="1"/>
</dbReference>
<evidence type="ECO:0000256" key="1">
    <source>
        <dbReference type="ARBA" id="ARBA00006987"/>
    </source>
</evidence>
<evidence type="ECO:0000256" key="2">
    <source>
        <dbReference type="SAM" id="SignalP"/>
    </source>
</evidence>
<sequence length="324" mass="33314">MPASRRDLFALALAGLAPALPAAAQGWKPQRTIRMIVPYAPGGGADTTARLLAGPMSAALGQTVVVENRGGAGGSIGAGEVARSAPDGHTVMLDALGFVATPSLLPRLPFDYATAFTPVTQVTVLPQIMLAPREAPYSTLAEFIEHAGQHPNSLTYGSSGNATAAHLASVLLLRRAGLTLEHSPYRGGGPALQDLLGGSLAFVFGTVSSSTQLVRDGLVKALGVSTARRIAALPDVPTIAEQGFPGYELNEWNGFYLPAGAPEPVVSSLHGAVIAALKHPDVRSRLTAMGAEAVGSSPAAFASFVAQQREVMGNLIREAGIKAD</sequence>
<proteinExistence type="inferred from homology"/>
<feature type="chain" id="PRO_5045247917" evidence="2">
    <location>
        <begin position="25"/>
        <end position="324"/>
    </location>
</feature>
<accession>A0ABS9W787</accession>
<comment type="similarity">
    <text evidence="1">Belongs to the UPF0065 (bug) family.</text>
</comment>
<organism evidence="3 4">
    <name type="scientific">Teichococcus vastitatis</name>
    <dbReference type="NCBI Taxonomy" id="2307076"/>
    <lineage>
        <taxon>Bacteria</taxon>
        <taxon>Pseudomonadati</taxon>
        <taxon>Pseudomonadota</taxon>
        <taxon>Alphaproteobacteria</taxon>
        <taxon>Acetobacterales</taxon>
        <taxon>Roseomonadaceae</taxon>
        <taxon>Roseomonas</taxon>
    </lineage>
</organism>
<dbReference type="Proteomes" id="UP001201985">
    <property type="component" value="Unassembled WGS sequence"/>
</dbReference>